<evidence type="ECO:0000256" key="3">
    <source>
        <dbReference type="ARBA" id="ARBA00022833"/>
    </source>
</evidence>
<dbReference type="Pfam" id="PF01258">
    <property type="entry name" value="zf-dskA_traR"/>
    <property type="match status" value="1"/>
</dbReference>
<evidence type="ECO:0000259" key="5">
    <source>
        <dbReference type="Pfam" id="PF01258"/>
    </source>
</evidence>
<dbReference type="PROSITE" id="PS51128">
    <property type="entry name" value="ZF_DKSA_2"/>
    <property type="match status" value="1"/>
</dbReference>
<sequence>MNSSTNHPLSASFVEAQRLRLIALRAQLMGTGDAAGAEERLLQDTAGGEAGESEDDAEKMAIQENDEAVFHQSVKRLDDVRRALEKIDEGTYGLSDDSGDPISKARLEAVPEAIYTVDEERDHER</sequence>
<evidence type="ECO:0000256" key="2">
    <source>
        <dbReference type="ARBA" id="ARBA00022771"/>
    </source>
</evidence>
<keyword evidence="2" id="KW-0863">Zinc-finger</keyword>
<dbReference type="EMBL" id="SMCS01000001">
    <property type="protein sequence ID" value="TCV97664.1"/>
    <property type="molecule type" value="Genomic_DNA"/>
</dbReference>
<dbReference type="OrthoDB" id="1121111at2"/>
<feature type="domain" description="Zinc finger DksA/TraR C4-type" evidence="5">
    <location>
        <begin position="96"/>
        <end position="125"/>
    </location>
</feature>
<dbReference type="PANTHER" id="PTHR33823">
    <property type="entry name" value="RNA POLYMERASE-BINDING TRANSCRIPTION FACTOR DKSA-RELATED"/>
    <property type="match status" value="1"/>
</dbReference>
<keyword evidence="1" id="KW-0479">Metal-binding</keyword>
<evidence type="ECO:0000256" key="1">
    <source>
        <dbReference type="ARBA" id="ARBA00022723"/>
    </source>
</evidence>
<feature type="zinc finger region" description="dksA C4-type" evidence="4">
    <location>
        <begin position="95"/>
        <end position="119"/>
    </location>
</feature>
<dbReference type="InterPro" id="IPR000962">
    <property type="entry name" value="Znf_DskA_TraR"/>
</dbReference>
<organism evidence="6 7">
    <name type="scientific">Luteibacter rhizovicinus</name>
    <dbReference type="NCBI Taxonomy" id="242606"/>
    <lineage>
        <taxon>Bacteria</taxon>
        <taxon>Pseudomonadati</taxon>
        <taxon>Pseudomonadota</taxon>
        <taxon>Gammaproteobacteria</taxon>
        <taxon>Lysobacterales</taxon>
        <taxon>Rhodanobacteraceae</taxon>
        <taxon>Luteibacter</taxon>
    </lineage>
</organism>
<gene>
    <name evidence="6" type="ORF">EC912_101681</name>
</gene>
<dbReference type="Proteomes" id="UP000295645">
    <property type="component" value="Unassembled WGS sequence"/>
</dbReference>
<protein>
    <submittedName>
        <fullName evidence="6">TraR/DksA family transcriptional regulator</fullName>
    </submittedName>
</protein>
<dbReference type="AlphaFoldDB" id="A0A4R3Z1D9"/>
<comment type="caution">
    <text evidence="6">The sequence shown here is derived from an EMBL/GenBank/DDBJ whole genome shotgun (WGS) entry which is preliminary data.</text>
</comment>
<keyword evidence="7" id="KW-1185">Reference proteome</keyword>
<proteinExistence type="predicted"/>
<dbReference type="Gene3D" id="1.20.120.910">
    <property type="entry name" value="DksA, coiled-coil domain"/>
    <property type="match status" value="1"/>
</dbReference>
<evidence type="ECO:0000313" key="6">
    <source>
        <dbReference type="EMBL" id="TCV97664.1"/>
    </source>
</evidence>
<dbReference type="RefSeq" id="WP_132141706.1">
    <property type="nucleotide sequence ID" value="NZ_SMCS01000001.1"/>
</dbReference>
<evidence type="ECO:0000256" key="4">
    <source>
        <dbReference type="PROSITE-ProRule" id="PRU00510"/>
    </source>
</evidence>
<name>A0A4R3Z1D9_9GAMM</name>
<dbReference type="PANTHER" id="PTHR33823:SF2">
    <property type="entry name" value="RNA POLYMERASE-BINDING TRANSCRIPTION FACTOR DKSA"/>
    <property type="match status" value="1"/>
</dbReference>
<accession>A0A4R3Z1D9</accession>
<keyword evidence="3" id="KW-0862">Zinc</keyword>
<evidence type="ECO:0000313" key="7">
    <source>
        <dbReference type="Proteomes" id="UP000295645"/>
    </source>
</evidence>
<reference evidence="6 7" key="1">
    <citation type="submission" date="2019-03" db="EMBL/GenBank/DDBJ databases">
        <title>Above-ground endophytic microbial communities from plants in different locations in the United States.</title>
        <authorList>
            <person name="Frank C."/>
        </authorList>
    </citation>
    <scope>NUCLEOTIDE SEQUENCE [LARGE SCALE GENOMIC DNA]</scope>
    <source>
        <strain evidence="6 7">LP_13_YM</strain>
    </source>
</reference>